<dbReference type="Gene3D" id="3.90.550.10">
    <property type="entry name" value="Spore Coat Polysaccharide Biosynthesis Protein SpsA, Chain A"/>
    <property type="match status" value="1"/>
</dbReference>
<accession>A0A5Q2FDS3</accession>
<dbReference type="EMBL" id="CP045725">
    <property type="protein sequence ID" value="QGF23594.1"/>
    <property type="molecule type" value="Genomic_DNA"/>
</dbReference>
<dbReference type="SUPFAM" id="SSF53448">
    <property type="entry name" value="Nucleotide-diphospho-sugar transferases"/>
    <property type="match status" value="1"/>
</dbReference>
<dbReference type="Pfam" id="PF00535">
    <property type="entry name" value="Glycos_transf_2"/>
    <property type="match status" value="1"/>
</dbReference>
<protein>
    <submittedName>
        <fullName evidence="2">Glycosyltransferase</fullName>
    </submittedName>
</protein>
<feature type="domain" description="Glycosyltransferase 2-like" evidence="1">
    <location>
        <begin position="28"/>
        <end position="148"/>
    </location>
</feature>
<proteinExistence type="predicted"/>
<organism evidence="2 3">
    <name type="scientific">Raineyella fluvialis</name>
    <dbReference type="NCBI Taxonomy" id="2662261"/>
    <lineage>
        <taxon>Bacteria</taxon>
        <taxon>Bacillati</taxon>
        <taxon>Actinomycetota</taxon>
        <taxon>Actinomycetes</taxon>
        <taxon>Propionibacteriales</taxon>
        <taxon>Propionibacteriaceae</taxon>
        <taxon>Raineyella</taxon>
    </lineage>
</organism>
<dbReference type="Proteomes" id="UP000386847">
    <property type="component" value="Chromosome"/>
</dbReference>
<evidence type="ECO:0000259" key="1">
    <source>
        <dbReference type="Pfam" id="PF00535"/>
    </source>
</evidence>
<name>A0A5Q2FDS3_9ACTN</name>
<dbReference type="PANTHER" id="PTHR22916:SF3">
    <property type="entry name" value="UDP-GLCNAC:BETAGAL BETA-1,3-N-ACETYLGLUCOSAMINYLTRANSFERASE-LIKE PROTEIN 1"/>
    <property type="match status" value="1"/>
</dbReference>
<dbReference type="InterPro" id="IPR029044">
    <property type="entry name" value="Nucleotide-diphossugar_trans"/>
</dbReference>
<keyword evidence="3" id="KW-1185">Reference proteome</keyword>
<gene>
    <name evidence="2" type="ORF">Rai3103_07845</name>
</gene>
<evidence type="ECO:0000313" key="2">
    <source>
        <dbReference type="EMBL" id="QGF23594.1"/>
    </source>
</evidence>
<dbReference type="KEGG" id="rain:Rai3103_07845"/>
<evidence type="ECO:0000313" key="3">
    <source>
        <dbReference type="Proteomes" id="UP000386847"/>
    </source>
</evidence>
<dbReference type="GO" id="GO:0016758">
    <property type="term" value="F:hexosyltransferase activity"/>
    <property type="evidence" value="ECO:0007669"/>
    <property type="project" value="UniProtKB-ARBA"/>
</dbReference>
<dbReference type="AlphaFoldDB" id="A0A5Q2FDS3"/>
<keyword evidence="2" id="KW-0808">Transferase</keyword>
<dbReference type="PANTHER" id="PTHR22916">
    <property type="entry name" value="GLYCOSYLTRANSFERASE"/>
    <property type="match status" value="1"/>
</dbReference>
<reference evidence="2 3" key="1">
    <citation type="submission" date="2019-10" db="EMBL/GenBank/DDBJ databases">
        <title>Genomic analysis of Raineyella sp. CBA3103.</title>
        <authorList>
            <person name="Roh S.W."/>
        </authorList>
    </citation>
    <scope>NUCLEOTIDE SEQUENCE [LARGE SCALE GENOMIC DNA]</scope>
    <source>
        <strain evidence="2 3">CBA3103</strain>
    </source>
</reference>
<dbReference type="InterPro" id="IPR001173">
    <property type="entry name" value="Glyco_trans_2-like"/>
</dbReference>
<dbReference type="CDD" id="cd00761">
    <property type="entry name" value="Glyco_tranf_GTA_type"/>
    <property type="match status" value="1"/>
</dbReference>
<sequence>MLSALGTGPSPLRCRQPLRGGPVSPLVSAVVPFCGVESYIGACLESIRAQTLADFEVILVDDGSEDRSAEIAAEVCAADPRFRVVTQQRRGPGPARNRGIAEADGHYLMFVDSDDLLAPRAFEQLTSSLEESGSDFAGAHVWRLGLQRGLETSWAHREPFAERLRRTGIREVPLLMRDRMVWNKMWRRTFWDERGYVFPEMLFEDFPIALRAHLEADAVDLLPDPVYVWRERPSRDSISQQGGQVANVRDRVAAALAVLDTVDALGGDELRELVHSHLVDVDVREVMGSLLDAAPADLAAIETLAADLGDRIDPGRVALAVPDLRVAYEALRTRDLDRVRGIARYRRGERTPEVLAAAGRTPRPLPVRAVRKGIGVAGRAVPTRPRQARLADLTVLPGAFHYRLTVPLAKPLAMIASARVSIGPVRPRVKASPLPGGVQLDVTVDTADLARLEHTTPLHVTVQAAPLLWDGGVAVAPEDLHGARRAGYWLQAVAPEGVLAFRRIRRIPVVDRLDLVDGVVRLHTDGLSGTIVVERPWPTPAVEVPIVDGIAFVTVSGLLAGDPPDDPVGRTALRRVLFRRDSTVAAEPMVLSGPGIAAVAEGRRVRLGRDTEGRLVLSHEPYGATEPPAAS</sequence>